<accession>A0A2S5B2F7</accession>
<organism evidence="2 3">
    <name type="scientific">Rhodotorula taiwanensis</name>
    <dbReference type="NCBI Taxonomy" id="741276"/>
    <lineage>
        <taxon>Eukaryota</taxon>
        <taxon>Fungi</taxon>
        <taxon>Dikarya</taxon>
        <taxon>Basidiomycota</taxon>
        <taxon>Pucciniomycotina</taxon>
        <taxon>Microbotryomycetes</taxon>
        <taxon>Sporidiobolales</taxon>
        <taxon>Sporidiobolaceae</taxon>
        <taxon>Rhodotorula</taxon>
    </lineage>
</organism>
<dbReference type="EMBL" id="PJQD01000093">
    <property type="protein sequence ID" value="POY70968.1"/>
    <property type="molecule type" value="Genomic_DNA"/>
</dbReference>
<protein>
    <submittedName>
        <fullName evidence="2">Uncharacterized protein</fullName>
    </submittedName>
</protein>
<evidence type="ECO:0000256" key="1">
    <source>
        <dbReference type="SAM" id="MobiDB-lite"/>
    </source>
</evidence>
<evidence type="ECO:0000313" key="2">
    <source>
        <dbReference type="EMBL" id="POY70968.1"/>
    </source>
</evidence>
<dbReference type="OrthoDB" id="10564898at2759"/>
<feature type="compositionally biased region" description="Basic and acidic residues" evidence="1">
    <location>
        <begin position="265"/>
        <end position="284"/>
    </location>
</feature>
<keyword evidence="3" id="KW-1185">Reference proteome</keyword>
<feature type="region of interest" description="Disordered" evidence="1">
    <location>
        <begin position="187"/>
        <end position="338"/>
    </location>
</feature>
<gene>
    <name evidence="2" type="ORF">BMF94_6030</name>
</gene>
<evidence type="ECO:0000313" key="3">
    <source>
        <dbReference type="Proteomes" id="UP000237144"/>
    </source>
</evidence>
<dbReference type="STRING" id="741276.A0A2S5B2F7"/>
<proteinExistence type="predicted"/>
<reference evidence="2 3" key="1">
    <citation type="journal article" date="2018" name="Front. Microbiol.">
        <title>Prospects for Fungal Bioremediation of Acidic Radioactive Waste Sites: Characterization and Genome Sequence of Rhodotorula taiwanensis MD1149.</title>
        <authorList>
            <person name="Tkavc R."/>
            <person name="Matrosova V.Y."/>
            <person name="Grichenko O.E."/>
            <person name="Gostincar C."/>
            <person name="Volpe R.P."/>
            <person name="Klimenkova P."/>
            <person name="Gaidamakova E.K."/>
            <person name="Zhou C.E."/>
            <person name="Stewart B.J."/>
            <person name="Lyman M.G."/>
            <person name="Malfatti S.A."/>
            <person name="Rubinfeld B."/>
            <person name="Courtot M."/>
            <person name="Singh J."/>
            <person name="Dalgard C.L."/>
            <person name="Hamilton T."/>
            <person name="Frey K.G."/>
            <person name="Gunde-Cimerman N."/>
            <person name="Dugan L."/>
            <person name="Daly M.J."/>
        </authorList>
    </citation>
    <scope>NUCLEOTIDE SEQUENCE [LARGE SCALE GENOMIC DNA]</scope>
    <source>
        <strain evidence="2 3">MD1149</strain>
    </source>
</reference>
<name>A0A2S5B2F7_9BASI</name>
<sequence length="1470" mass="161103">MWQPTEAPKRPAWRPSRHRVAPNVKVVVVAPKDQNPPRLASSLRGAFSPVCETRVRPRVRAHPDAQLSLRTTVATAADSRPSRAAQSSYDGQSGRGEAREEEEPMLIRYDNVQWTYLGPPRSAKGKEASSGVGYVTVQDDWIRVYERDDAEHPSHAVRLRNPPVLFQLRQSYNLKVYKLVFTRPPRSLPTVGDGPIRQDAASAPGASSVATLPLASRTGSAAVPPGRSQSEKSAGSADSTTKSQDKLTSPKRQLFEPAYAPSKRFKVESPEESENRGAVVDRSEPAPPSSNLANRAATAEKQGAVPNDGSARMAALSPPEPVAIRQKPSTRKRKSKRGEYQAVMDAWVKEWVDRVDTRAEREREVDGKTDRAERVFAVVNGRLRERIRFRPDLDATSPARQHIAAHKATVAVLNCLINEPFAPPPEQDRALRRVAYDPFETGKSGHLAPEIEDADELDSEDAGAQYYIRSLIFPNPATLLDFLALYETEYGDLCWVAATRRSLELSHAKDGPVALHYCGLTIRSTPGGRVEADLLGDGLSRCSNILKLARKLRSDAEEQAEELRDEDVKSEAWHSDVLVDVSRSSNPALEEAPKSDQSTNESGSLEAVSATDANKPVIGDTEVALIACIKAASFNSADGGRLLCLDPEALEDFAALVRKAGATRADLDRRAPLDPPLANDAEVVQKLERALQDSIAYFRDHEQENAGTILDVDTEGGQRAYADLLANMTALRTRLHGSGFRSFEFLFAKDITASALDGCEMFASGETAARGPAAGYLIDRIVQAVDEASEGWRSLTPSADWWAVILKHLLRLLAIIFATRVLHLANPLLLGFLADILSADSDRLDSFMNAAELTTPELLDEIQSPSFSLLELRDSLNDAWLRKSGTTAVVSYGPLGEDCCLQVAQLHPGFVKYNPLVQDEMIAVLAAVASKASLARDVLARHLVAVERHVPVTKATRKQFFRAVRLEVEHRSLDSGVEEKLLAARELLAARYSALLSTRHSNAYSRRAKADPEGEEERRKDVATAFVANRTERPSFVGAPLAKADLARLTPFYVDGRLQPGSLPAALVSASPRLEALQTLLLHYAECVLDGLDSGAPEIATGAVGSVVYCEWYLSAKEGVELARSAGRVASSVPRNWTDEAREAYRAMCRAREAVRRAEQGVEVRGEKTVEHALRLLREDRPAATGGTTGRQTRRDVYCLACEQCKRVFLDVHSNARVADHACGRNQLHRVPILFSSSLGLLLGLNLGKVDGEGLPEYQLVTARSLLPEELSSRLPFDPCLDPVIEIPTDSRRSLLVPLALDALLIAHYSRFALTPGDRVLSIGRNRNAWLSMTEVTLRHLVRGLLDGDSIAYDTCPACSATRAVHARCPQEQHPCGPSKTRILYDEVNRAYASSGDSILVLGAESCRRLIYALTDSRDKLIVEFATGEDSHGNTVQHPVICGFIEEAAYLSPLQRRRELAARIFGWRSA</sequence>
<feature type="region of interest" description="Disordered" evidence="1">
    <location>
        <begin position="584"/>
        <end position="609"/>
    </location>
</feature>
<dbReference type="Proteomes" id="UP000237144">
    <property type="component" value="Unassembled WGS sequence"/>
</dbReference>
<feature type="region of interest" description="Disordered" evidence="1">
    <location>
        <begin position="73"/>
        <end position="104"/>
    </location>
</feature>
<comment type="caution">
    <text evidence="2">The sequence shown here is derived from an EMBL/GenBank/DDBJ whole genome shotgun (WGS) entry which is preliminary data.</text>
</comment>
<feature type="compositionally biased region" description="Polar residues" evidence="1">
    <location>
        <begin position="227"/>
        <end position="251"/>
    </location>
</feature>